<accession>A0A3N4J7P2</accession>
<feature type="repeat" description="ANK" evidence="3">
    <location>
        <begin position="945"/>
        <end position="969"/>
    </location>
</feature>
<evidence type="ECO:0000256" key="1">
    <source>
        <dbReference type="ARBA" id="ARBA00022737"/>
    </source>
</evidence>
<dbReference type="InterPro" id="IPR002110">
    <property type="entry name" value="Ankyrin_rpt"/>
</dbReference>
<name>A0A3N4J7P2_9PEZI</name>
<protein>
    <submittedName>
        <fullName evidence="5">Ankyrin</fullName>
    </submittedName>
</protein>
<dbReference type="PANTHER" id="PTHR24173:SF74">
    <property type="entry name" value="ANKYRIN REPEAT DOMAIN-CONTAINING PROTEIN 16"/>
    <property type="match status" value="1"/>
</dbReference>
<feature type="region of interest" description="Disordered" evidence="4">
    <location>
        <begin position="1131"/>
        <end position="1166"/>
    </location>
</feature>
<dbReference type="Gene3D" id="1.25.40.20">
    <property type="entry name" value="Ankyrin repeat-containing domain"/>
    <property type="match status" value="5"/>
</dbReference>
<feature type="compositionally biased region" description="Basic and acidic residues" evidence="4">
    <location>
        <begin position="1077"/>
        <end position="1093"/>
    </location>
</feature>
<gene>
    <name evidence="5" type="ORF">L873DRAFT_1793733</name>
</gene>
<sequence length="1206" mass="134489">MYILSSGTVYNCWKKQKSTQVTVCKETETRGELSFNNELPQKESTTNFNKNLHIPDKMNEILVVRQKTRINYENSGNVTGSFNTSNNNYNISMPDKRRQILGWLPQLASRERYQAVRDSRVDGVGDWLLEDEKFSTWHTSEDQAAKRVILCYGVLGMRKLQAGYWVQCYGRWSERYHGSREKCRRHFRMQKKLVDGCGLLLPEILEILIKSLSSLKQGFICIDGLDEFPSKSRPKLWDSLHRVIRECPNTRLFLTGRPHIHTEVETCFQQYVDMLSVNTASDDIGRYIMKRLEEDTDPDAMDENLRADILRVIQKESSATFLLVCLNMDTILAEPTIYKRRQALQKMTKDPSLEGAYNSTLDRIREQSGGKCKLGIEALMWISRSVWPLKTDQLCQALGVESGAEDLIIDNVPSIEIVLSCTLGLIIIDEKAGTAYLLHETLQEYLDTHSIPFATAHSMMAEICLTYLNYRSVRALSPNPGYELGQVLLTMPFLDYATYYWGYYAATGVTEPVKTLALRFLGEHETHISALILWRIIWNTDDDVPQNGVMSGLHCIAVWGITEIADAMLGAGCGVNGGDSQGFSPLVWAAFRGKEGMVKFLLEREDVNPDSSNELGRTALSWAAQEGWGRIVKLLLERGDVNPDSFDKDGRTPLSHAAGRGAEGVVKLLLQRRGVKFNSSDNCGLTPLSYAAWEGQDSVVKLFLERRDVNFNLSNNIGQTPLSLAAEWGNEDVVKLLLEHQDVNADSSNEFGQTPLSYAARNGQESIVKLLLERGDVNPDSSDEDGRTPLSYAAEWENEGVVKLLLDHGSVNPDLFDNNGRTPLSLAAENRQQDIVKLFLECRKVNPDLSDKDGRTPFSYAAHWGAEDVVKLLLERGNVDPNSLDKHDRTPLSYAAEGPRDIWYMLGLRPSSSLFTYDRSVRNNEGVVRLLLEQGDINPESSDKSGRTPLSYAAEQGEEGVVKLLLESGNVSPDSFDNNDRSPLSYAYECGAEGVVNLLLGRWNVNPDSSDKDGRTLSYYATEMGALAALTLLEVINVDRNSSGKNSLRPFPSVAYLEVWSVVYRLLDLANIDIHAPDNDGRTLRSRAKDRMKQSSVKLPSEYPNTDGGSSETLDQTQISVPCVNAEGQETVSLPTPDHVSPSIPDDPQLRVSISPSTSSGPAQEQHLPLKHALPVLLPQLYSLYSISDPPIPNPGPGVGFAFSSF</sequence>
<dbReference type="SMART" id="SM00248">
    <property type="entry name" value="ANK"/>
    <property type="match status" value="12"/>
</dbReference>
<dbReference type="AlphaFoldDB" id="A0A3N4J7P2"/>
<feature type="region of interest" description="Disordered" evidence="4">
    <location>
        <begin position="1077"/>
        <end position="1114"/>
    </location>
</feature>
<evidence type="ECO:0000256" key="4">
    <source>
        <dbReference type="SAM" id="MobiDB-lite"/>
    </source>
</evidence>
<organism evidence="5 6">
    <name type="scientific">Choiromyces venosus 120613-1</name>
    <dbReference type="NCBI Taxonomy" id="1336337"/>
    <lineage>
        <taxon>Eukaryota</taxon>
        <taxon>Fungi</taxon>
        <taxon>Dikarya</taxon>
        <taxon>Ascomycota</taxon>
        <taxon>Pezizomycotina</taxon>
        <taxon>Pezizomycetes</taxon>
        <taxon>Pezizales</taxon>
        <taxon>Tuberaceae</taxon>
        <taxon>Choiromyces</taxon>
    </lineage>
</organism>
<dbReference type="PROSITE" id="PS50088">
    <property type="entry name" value="ANK_REPEAT"/>
    <property type="match status" value="8"/>
</dbReference>
<evidence type="ECO:0000313" key="5">
    <source>
        <dbReference type="EMBL" id="RPA93307.1"/>
    </source>
</evidence>
<feature type="repeat" description="ANK" evidence="3">
    <location>
        <begin position="751"/>
        <end position="775"/>
    </location>
</feature>
<feature type="repeat" description="ANK" evidence="3">
    <location>
        <begin position="819"/>
        <end position="841"/>
    </location>
</feature>
<dbReference type="Pfam" id="PF13637">
    <property type="entry name" value="Ank_4"/>
    <property type="match status" value="1"/>
</dbReference>
<proteinExistence type="predicted"/>
<dbReference type="STRING" id="1336337.A0A3N4J7P2"/>
<keyword evidence="2 3" id="KW-0040">ANK repeat</keyword>
<dbReference type="Pfam" id="PF12796">
    <property type="entry name" value="Ank_2"/>
    <property type="match status" value="4"/>
</dbReference>
<dbReference type="SUPFAM" id="SSF48403">
    <property type="entry name" value="Ankyrin repeat"/>
    <property type="match status" value="2"/>
</dbReference>
<feature type="repeat" description="ANK" evidence="3">
    <location>
        <begin position="853"/>
        <end position="877"/>
    </location>
</feature>
<dbReference type="PANTHER" id="PTHR24173">
    <property type="entry name" value="ANKYRIN REPEAT CONTAINING"/>
    <property type="match status" value="1"/>
</dbReference>
<feature type="repeat" description="ANK" evidence="3">
    <location>
        <begin position="785"/>
        <end position="810"/>
    </location>
</feature>
<evidence type="ECO:0000256" key="2">
    <source>
        <dbReference type="ARBA" id="ARBA00023043"/>
    </source>
</evidence>
<feature type="compositionally biased region" description="Polar residues" evidence="4">
    <location>
        <begin position="1152"/>
        <end position="1163"/>
    </location>
</feature>
<evidence type="ECO:0000256" key="3">
    <source>
        <dbReference type="PROSITE-ProRule" id="PRU00023"/>
    </source>
</evidence>
<feature type="repeat" description="ANK" evidence="3">
    <location>
        <begin position="649"/>
        <end position="682"/>
    </location>
</feature>
<reference evidence="5 6" key="1">
    <citation type="journal article" date="2018" name="Nat. Ecol. Evol.">
        <title>Pezizomycetes genomes reveal the molecular basis of ectomycorrhizal truffle lifestyle.</title>
        <authorList>
            <person name="Murat C."/>
            <person name="Payen T."/>
            <person name="Noel B."/>
            <person name="Kuo A."/>
            <person name="Morin E."/>
            <person name="Chen J."/>
            <person name="Kohler A."/>
            <person name="Krizsan K."/>
            <person name="Balestrini R."/>
            <person name="Da Silva C."/>
            <person name="Montanini B."/>
            <person name="Hainaut M."/>
            <person name="Levati E."/>
            <person name="Barry K.W."/>
            <person name="Belfiori B."/>
            <person name="Cichocki N."/>
            <person name="Clum A."/>
            <person name="Dockter R.B."/>
            <person name="Fauchery L."/>
            <person name="Guy J."/>
            <person name="Iotti M."/>
            <person name="Le Tacon F."/>
            <person name="Lindquist E.A."/>
            <person name="Lipzen A."/>
            <person name="Malagnac F."/>
            <person name="Mello A."/>
            <person name="Molinier V."/>
            <person name="Miyauchi S."/>
            <person name="Poulain J."/>
            <person name="Riccioni C."/>
            <person name="Rubini A."/>
            <person name="Sitrit Y."/>
            <person name="Splivallo R."/>
            <person name="Traeger S."/>
            <person name="Wang M."/>
            <person name="Zifcakova L."/>
            <person name="Wipf D."/>
            <person name="Zambonelli A."/>
            <person name="Paolocci F."/>
            <person name="Nowrousian M."/>
            <person name="Ottonello S."/>
            <person name="Baldrian P."/>
            <person name="Spatafora J.W."/>
            <person name="Henrissat B."/>
            <person name="Nagy L.G."/>
            <person name="Aury J.M."/>
            <person name="Wincker P."/>
            <person name="Grigoriev I.V."/>
            <person name="Bonfante P."/>
            <person name="Martin F.M."/>
        </authorList>
    </citation>
    <scope>NUCLEOTIDE SEQUENCE [LARGE SCALE GENOMIC DNA]</scope>
    <source>
        <strain evidence="5 6">120613-1</strain>
    </source>
</reference>
<keyword evidence="1" id="KW-0677">Repeat</keyword>
<feature type="repeat" description="ANK" evidence="3">
    <location>
        <begin position="717"/>
        <end position="740"/>
    </location>
</feature>
<feature type="repeat" description="ANK" evidence="3">
    <location>
        <begin position="615"/>
        <end position="639"/>
    </location>
</feature>
<dbReference type="PROSITE" id="PS50297">
    <property type="entry name" value="ANK_REP_REGION"/>
    <property type="match status" value="8"/>
</dbReference>
<feature type="compositionally biased region" description="Polar residues" evidence="4">
    <location>
        <begin position="1094"/>
        <end position="1114"/>
    </location>
</feature>
<keyword evidence="6" id="KW-1185">Reference proteome</keyword>
<dbReference type="EMBL" id="ML120455">
    <property type="protein sequence ID" value="RPA93307.1"/>
    <property type="molecule type" value="Genomic_DNA"/>
</dbReference>
<dbReference type="Proteomes" id="UP000276215">
    <property type="component" value="Unassembled WGS sequence"/>
</dbReference>
<dbReference type="OrthoDB" id="448455at2759"/>
<dbReference type="InterPro" id="IPR036770">
    <property type="entry name" value="Ankyrin_rpt-contain_sf"/>
</dbReference>
<evidence type="ECO:0000313" key="6">
    <source>
        <dbReference type="Proteomes" id="UP000276215"/>
    </source>
</evidence>